<dbReference type="InterPro" id="IPR056789">
    <property type="entry name" value="LRR_R13L1-DRL21"/>
</dbReference>
<dbReference type="Pfam" id="PF25019">
    <property type="entry name" value="LRR_R13L1-DRL21"/>
    <property type="match status" value="1"/>
</dbReference>
<evidence type="ECO:0000313" key="6">
    <source>
        <dbReference type="Proteomes" id="UP000095767"/>
    </source>
</evidence>
<dbReference type="InterPro" id="IPR032675">
    <property type="entry name" value="LRR_dom_sf"/>
</dbReference>
<dbReference type="InterPro" id="IPR001611">
    <property type="entry name" value="Leu-rich_rpt"/>
</dbReference>
<feature type="domain" description="R13L1/DRL21-like LRR repeat region" evidence="4">
    <location>
        <begin position="396"/>
        <end position="509"/>
    </location>
</feature>
<keyword evidence="2" id="KW-0677">Repeat</keyword>
<reference evidence="5 6" key="1">
    <citation type="submission" date="2016-09" db="EMBL/GenBank/DDBJ databases">
        <title>The draft genome of Dichanthelium oligosanthes: A C3 panicoid grass species.</title>
        <authorList>
            <person name="Studer A.J."/>
            <person name="Schnable J.C."/>
            <person name="Brutnell T.P."/>
        </authorList>
    </citation>
    <scope>NUCLEOTIDE SEQUENCE [LARGE SCALE GENOMIC DNA]</scope>
    <source>
        <strain evidence="6">cv. Kellogg 1175</strain>
        <tissue evidence="5">Leaf</tissue>
    </source>
</reference>
<dbReference type="OrthoDB" id="627179at2759"/>
<dbReference type="EMBL" id="LWDX02026964">
    <property type="protein sequence ID" value="OEL29750.1"/>
    <property type="molecule type" value="Genomic_DNA"/>
</dbReference>
<evidence type="ECO:0000256" key="1">
    <source>
        <dbReference type="ARBA" id="ARBA00022614"/>
    </source>
</evidence>
<accession>A0A1E5VXA4</accession>
<organism evidence="5 6">
    <name type="scientific">Dichanthelium oligosanthes</name>
    <dbReference type="NCBI Taxonomy" id="888268"/>
    <lineage>
        <taxon>Eukaryota</taxon>
        <taxon>Viridiplantae</taxon>
        <taxon>Streptophyta</taxon>
        <taxon>Embryophyta</taxon>
        <taxon>Tracheophyta</taxon>
        <taxon>Spermatophyta</taxon>
        <taxon>Magnoliopsida</taxon>
        <taxon>Liliopsida</taxon>
        <taxon>Poales</taxon>
        <taxon>Poaceae</taxon>
        <taxon>PACMAD clade</taxon>
        <taxon>Panicoideae</taxon>
        <taxon>Panicodae</taxon>
        <taxon>Paniceae</taxon>
        <taxon>Dichantheliinae</taxon>
        <taxon>Dichanthelium</taxon>
    </lineage>
</organism>
<evidence type="ECO:0000259" key="3">
    <source>
        <dbReference type="Pfam" id="PF23598"/>
    </source>
</evidence>
<dbReference type="Gene3D" id="3.80.10.10">
    <property type="entry name" value="Ribonuclease Inhibitor"/>
    <property type="match status" value="4"/>
</dbReference>
<dbReference type="InterPro" id="IPR055414">
    <property type="entry name" value="LRR_R13L4/SHOC2-like"/>
</dbReference>
<dbReference type="SMART" id="SM00369">
    <property type="entry name" value="LRR_TYP"/>
    <property type="match status" value="3"/>
</dbReference>
<dbReference type="SUPFAM" id="SSF52058">
    <property type="entry name" value="L domain-like"/>
    <property type="match status" value="2"/>
</dbReference>
<protein>
    <submittedName>
        <fullName evidence="5">Disease resistance protein TAO1</fullName>
    </submittedName>
</protein>
<evidence type="ECO:0000256" key="2">
    <source>
        <dbReference type="ARBA" id="ARBA00022737"/>
    </source>
</evidence>
<evidence type="ECO:0000313" key="5">
    <source>
        <dbReference type="EMBL" id="OEL29750.1"/>
    </source>
</evidence>
<feature type="domain" description="Disease resistance R13L4/SHOC-2-like LRR" evidence="3">
    <location>
        <begin position="147"/>
        <end position="277"/>
    </location>
</feature>
<gene>
    <name evidence="5" type="ORF">BAE44_0009231</name>
</gene>
<dbReference type="PANTHER" id="PTHR47186">
    <property type="entry name" value="LEUCINE-RICH REPEAT-CONTAINING PROTEIN 57"/>
    <property type="match status" value="1"/>
</dbReference>
<sequence length="738" mass="82716">MHDLVHDLAVSIVNERRQGNASKSLRSFRTSPPMLRALHYLDCCRTQLDGSAFAPARSLRVLDLSECSIQQLPDSIGKLKQLRYLNAPRIKDQMVPECITKLWNSIYLNLHQSSIVALPESNGELKSLRHFDLSYCSGIQQLPASFCNLSALIYLNLHGSSIAALPESIGELKNLRHFDLSCCSGIEKLPVSFSNLEKLAHLDLSYCYHLSGLSEWLGSLSRLEHLNLKYCRSIGDLTGELGGLTKLQYLNLARVPLDENLSWLPKVLVNLTKLSYLNLENCIDKAESVILLNYICKLSNLEHLDLYRNSHLYEIPEAISNLSKLHTLNLSFCTELERLPASIAKINSLKYLDVSDCSSLDMSTLPQCLTYFAVHASDGGCTSNICELEYEDPPFLNIKMLENVKSAEEAQRIKLVKKQRIEKLELAWTRGANEFVDGEKVLEQLAPPATVKIFSLQGYKSASFPSWMMDIATFLPRLESITLRGLPSCGKLPPLGQLPNLQVLHISQMDKIRKIDGELYGGTTNAFPKLGFLSLHCMEYLEEWNMATCVFPKLRGLSVKQCPMLRFKSGLPLSNTLYISGSDKVILSPLVDSGASSSAATNRLDVYCCDAPLDQWSLLRHLRGLKDLRIENCSNLTCSSADILHCLSSLETLSVTSCKRDDVALPEWLGDLTSLEVFKVSNCQGIRTLPESIHQLKCIKRLEINKCPELVQWCKSEENKTKLAHIKEIVRALPIYPL</sequence>
<dbReference type="STRING" id="888268.A0A1E5VXA4"/>
<dbReference type="AlphaFoldDB" id="A0A1E5VXA4"/>
<dbReference type="Pfam" id="PF00560">
    <property type="entry name" value="LRR_1"/>
    <property type="match status" value="2"/>
</dbReference>
<dbReference type="Pfam" id="PF23598">
    <property type="entry name" value="LRR_14"/>
    <property type="match status" value="1"/>
</dbReference>
<keyword evidence="6" id="KW-1185">Reference proteome</keyword>
<proteinExistence type="predicted"/>
<keyword evidence="1" id="KW-0433">Leucine-rich repeat</keyword>
<dbReference type="SMART" id="SM00367">
    <property type="entry name" value="LRR_CC"/>
    <property type="match status" value="6"/>
</dbReference>
<comment type="caution">
    <text evidence="5">The sequence shown here is derived from an EMBL/GenBank/DDBJ whole genome shotgun (WGS) entry which is preliminary data.</text>
</comment>
<dbReference type="InterPro" id="IPR006553">
    <property type="entry name" value="Leu-rich_rpt_Cys-con_subtyp"/>
</dbReference>
<name>A0A1E5VXA4_9POAL</name>
<dbReference type="PANTHER" id="PTHR47186:SF3">
    <property type="entry name" value="OS09G0267800 PROTEIN"/>
    <property type="match status" value="1"/>
</dbReference>
<dbReference type="Proteomes" id="UP000095767">
    <property type="component" value="Unassembled WGS sequence"/>
</dbReference>
<evidence type="ECO:0000259" key="4">
    <source>
        <dbReference type="Pfam" id="PF25019"/>
    </source>
</evidence>
<dbReference type="InterPro" id="IPR003591">
    <property type="entry name" value="Leu-rich_rpt_typical-subtyp"/>
</dbReference>